<proteinExistence type="predicted"/>
<evidence type="ECO:0000313" key="1">
    <source>
        <dbReference type="EMBL" id="CAD6952750.1"/>
    </source>
</evidence>
<comment type="caution">
    <text evidence="1">The sequence shown here is derived from an EMBL/GenBank/DDBJ whole genome shotgun (WGS) entry which is preliminary data.</text>
</comment>
<reference evidence="1" key="1">
    <citation type="submission" date="2020-10" db="EMBL/GenBank/DDBJ databases">
        <authorList>
            <person name="Sedaghatjoo S."/>
        </authorList>
    </citation>
    <scope>NUCLEOTIDE SEQUENCE</scope>
    <source>
        <strain evidence="1">AZH3</strain>
    </source>
</reference>
<accession>A0ABN7J7R7</accession>
<evidence type="ECO:0000313" key="2">
    <source>
        <dbReference type="Proteomes" id="UP000836402"/>
    </source>
</evidence>
<dbReference type="Proteomes" id="UP000836402">
    <property type="component" value="Unassembled WGS sequence"/>
</dbReference>
<feature type="non-terminal residue" evidence="1">
    <location>
        <position position="104"/>
    </location>
</feature>
<dbReference type="EMBL" id="CAJHJG010005811">
    <property type="protein sequence ID" value="CAD6952750.1"/>
    <property type="molecule type" value="Genomic_DNA"/>
</dbReference>
<gene>
    <name evidence="1" type="ORF">JKIAZH3_G271</name>
</gene>
<sequence length="104" mass="12001">MLRAQLEELHNREDVVPLVQKWEQNDKGIWSLDIDQDILIELTELRIPDVRIGEMLGCCRHTILRRRVALGLSKQHQNVDMNELCQAIEAVRNLSTGEAGERCL</sequence>
<organism evidence="1 2">
    <name type="scientific">Tilletia caries</name>
    <name type="common">wheat bunt fungus</name>
    <dbReference type="NCBI Taxonomy" id="13290"/>
    <lineage>
        <taxon>Eukaryota</taxon>
        <taxon>Fungi</taxon>
        <taxon>Dikarya</taxon>
        <taxon>Basidiomycota</taxon>
        <taxon>Ustilaginomycotina</taxon>
        <taxon>Exobasidiomycetes</taxon>
        <taxon>Tilletiales</taxon>
        <taxon>Tilletiaceae</taxon>
        <taxon>Tilletia</taxon>
    </lineage>
</organism>
<name>A0ABN7J7R7_9BASI</name>
<protein>
    <submittedName>
        <fullName evidence="1">Uncharacterized protein</fullName>
    </submittedName>
</protein>
<keyword evidence="2" id="KW-1185">Reference proteome</keyword>